<keyword evidence="4" id="KW-1133">Transmembrane helix</keyword>
<accession>A0A7J7M684</accession>
<keyword evidence="2" id="KW-0812">Transmembrane</keyword>
<organism evidence="7 8">
    <name type="scientific">Kingdonia uniflora</name>
    <dbReference type="NCBI Taxonomy" id="39325"/>
    <lineage>
        <taxon>Eukaryota</taxon>
        <taxon>Viridiplantae</taxon>
        <taxon>Streptophyta</taxon>
        <taxon>Embryophyta</taxon>
        <taxon>Tracheophyta</taxon>
        <taxon>Spermatophyta</taxon>
        <taxon>Magnoliopsida</taxon>
        <taxon>Ranunculales</taxon>
        <taxon>Circaeasteraceae</taxon>
        <taxon>Kingdonia</taxon>
    </lineage>
</organism>
<evidence type="ECO:0000256" key="3">
    <source>
        <dbReference type="ARBA" id="ARBA00022729"/>
    </source>
</evidence>
<evidence type="ECO:0000256" key="5">
    <source>
        <dbReference type="ARBA" id="ARBA00023136"/>
    </source>
</evidence>
<gene>
    <name evidence="7" type="ORF">GIB67_033977</name>
</gene>
<evidence type="ECO:0000256" key="4">
    <source>
        <dbReference type="ARBA" id="ARBA00022989"/>
    </source>
</evidence>
<comment type="caution">
    <text evidence="7">The sequence shown here is derived from an EMBL/GenBank/DDBJ whole genome shotgun (WGS) entry which is preliminary data.</text>
</comment>
<dbReference type="Pfam" id="PF00560">
    <property type="entry name" value="LRR_1"/>
    <property type="match status" value="3"/>
</dbReference>
<protein>
    <submittedName>
        <fullName evidence="7">Uncharacterized protein</fullName>
    </submittedName>
</protein>
<dbReference type="GO" id="GO:0016020">
    <property type="term" value="C:membrane"/>
    <property type="evidence" value="ECO:0007669"/>
    <property type="project" value="UniProtKB-SubCell"/>
</dbReference>
<dbReference type="AlphaFoldDB" id="A0A7J7M684"/>
<dbReference type="OrthoDB" id="2105857at2759"/>
<evidence type="ECO:0000313" key="8">
    <source>
        <dbReference type="Proteomes" id="UP000541444"/>
    </source>
</evidence>
<keyword evidence="5" id="KW-0472">Membrane</keyword>
<keyword evidence="3" id="KW-0732">Signal</keyword>
<dbReference type="PANTHER" id="PTHR48063:SF99">
    <property type="entry name" value="LEUCINE-RICH REPEAT-CONTAINING, PLANT-TYPE, LEUCINE-RICH REPEAT DOMAIN SUPERFAMILY"/>
    <property type="match status" value="1"/>
</dbReference>
<dbReference type="SUPFAM" id="SSF52058">
    <property type="entry name" value="L domain-like"/>
    <property type="match status" value="1"/>
</dbReference>
<evidence type="ECO:0000256" key="6">
    <source>
        <dbReference type="ARBA" id="ARBA00023180"/>
    </source>
</evidence>
<evidence type="ECO:0000313" key="7">
    <source>
        <dbReference type="EMBL" id="KAF6150278.1"/>
    </source>
</evidence>
<comment type="subcellular location">
    <subcellularLocation>
        <location evidence="1">Membrane</location>
        <topology evidence="1">Single-pass type I membrane protein</topology>
    </subcellularLocation>
</comment>
<reference evidence="7 8" key="1">
    <citation type="journal article" date="2020" name="IScience">
        <title>Genome Sequencing of the Endangered Kingdonia uniflora (Circaeasteraceae, Ranunculales) Reveals Potential Mechanisms of Evolutionary Specialization.</title>
        <authorList>
            <person name="Sun Y."/>
            <person name="Deng T."/>
            <person name="Zhang A."/>
            <person name="Moore M.J."/>
            <person name="Landis J.B."/>
            <person name="Lin N."/>
            <person name="Zhang H."/>
            <person name="Zhang X."/>
            <person name="Huang J."/>
            <person name="Zhang X."/>
            <person name="Sun H."/>
            <person name="Wang H."/>
        </authorList>
    </citation>
    <scope>NUCLEOTIDE SEQUENCE [LARGE SCALE GENOMIC DNA]</scope>
    <source>
        <strain evidence="7">TB1705</strain>
        <tissue evidence="7">Leaf</tissue>
    </source>
</reference>
<keyword evidence="8" id="KW-1185">Reference proteome</keyword>
<name>A0A7J7M684_9MAGN</name>
<proteinExistence type="predicted"/>
<dbReference type="Gene3D" id="3.80.10.10">
    <property type="entry name" value="Ribonuclease Inhibitor"/>
    <property type="match status" value="1"/>
</dbReference>
<evidence type="ECO:0000256" key="2">
    <source>
        <dbReference type="ARBA" id="ARBA00022692"/>
    </source>
</evidence>
<dbReference type="Proteomes" id="UP000541444">
    <property type="component" value="Unassembled WGS sequence"/>
</dbReference>
<dbReference type="InterPro" id="IPR001611">
    <property type="entry name" value="Leu-rich_rpt"/>
</dbReference>
<keyword evidence="6" id="KW-0325">Glycoprotein</keyword>
<dbReference type="InterPro" id="IPR032675">
    <property type="entry name" value="LRR_dom_sf"/>
</dbReference>
<dbReference type="PANTHER" id="PTHR48063">
    <property type="entry name" value="LRR RECEPTOR-LIKE KINASE"/>
    <property type="match status" value="1"/>
</dbReference>
<evidence type="ECO:0000256" key="1">
    <source>
        <dbReference type="ARBA" id="ARBA00004479"/>
    </source>
</evidence>
<sequence length="189" mass="20932">MALNLRAINLARNQLSGLIPASIGRMLFLKVLHLHTNRLNGEIFGFLNNASQCMALNLRMINLARNQLSGPIPVSIGRMLFLEVLHLHTNRLNGSVPENIGLLSKLEMLSFSSNALKGVLTELHFAKLTRCLTKNVFKLVCLECKLQLDSTFQSPIYLYGIMPDGSPNCTIASDTEKYSGAGLIKCRDF</sequence>
<dbReference type="InterPro" id="IPR046956">
    <property type="entry name" value="RLP23-like"/>
</dbReference>
<dbReference type="EMBL" id="JACGCM010001747">
    <property type="protein sequence ID" value="KAF6150278.1"/>
    <property type="molecule type" value="Genomic_DNA"/>
</dbReference>